<comment type="subcellular location">
    <subcellularLocation>
        <location evidence="1">Cell membrane</location>
        <topology evidence="1">Single-pass membrane protein</topology>
    </subcellularLocation>
</comment>
<keyword evidence="15" id="KW-1185">Reference proteome</keyword>
<gene>
    <name evidence="14" type="ORF">SAMN04487752_1315</name>
</gene>
<comment type="pathway">
    <text evidence="9">Carotenoid biosynthesis; staphyloxanthin biosynthesis; staphyloxanthin from farnesyl diphosphate: step 5/5.</text>
</comment>
<keyword evidence="7 13" id="KW-0472">Membrane</keyword>
<name>A0A1H0Z4E2_9LACT</name>
<keyword evidence="3 14" id="KW-0808">Transferase</keyword>
<dbReference type="GO" id="GO:0016746">
    <property type="term" value="F:acyltransferase activity"/>
    <property type="evidence" value="ECO:0007669"/>
    <property type="project" value="UniProtKB-KW"/>
</dbReference>
<keyword evidence="8 14" id="KW-0012">Acyltransferase</keyword>
<evidence type="ECO:0000313" key="15">
    <source>
        <dbReference type="Proteomes" id="UP000199481"/>
    </source>
</evidence>
<evidence type="ECO:0000256" key="7">
    <source>
        <dbReference type="ARBA" id="ARBA00023136"/>
    </source>
</evidence>
<keyword evidence="6 13" id="KW-1133">Transmembrane helix</keyword>
<feature type="transmembrane region" description="Helical" evidence="13">
    <location>
        <begin position="125"/>
        <end position="144"/>
    </location>
</feature>
<evidence type="ECO:0000256" key="13">
    <source>
        <dbReference type="SAM" id="Phobius"/>
    </source>
</evidence>
<evidence type="ECO:0000256" key="6">
    <source>
        <dbReference type="ARBA" id="ARBA00022989"/>
    </source>
</evidence>
<comment type="similarity">
    <text evidence="10">Belongs to the acyltransferase CrtO family.</text>
</comment>
<dbReference type="Proteomes" id="UP000199481">
    <property type="component" value="Unassembled WGS sequence"/>
</dbReference>
<dbReference type="UniPathway" id="UPA00029">
    <property type="reaction ID" value="UER00560"/>
</dbReference>
<organism evidence="14 15">
    <name type="scientific">Carnobacterium viridans</name>
    <dbReference type="NCBI Taxonomy" id="174587"/>
    <lineage>
        <taxon>Bacteria</taxon>
        <taxon>Bacillati</taxon>
        <taxon>Bacillota</taxon>
        <taxon>Bacilli</taxon>
        <taxon>Lactobacillales</taxon>
        <taxon>Carnobacteriaceae</taxon>
        <taxon>Carnobacterium</taxon>
    </lineage>
</organism>
<evidence type="ECO:0000256" key="4">
    <source>
        <dbReference type="ARBA" id="ARBA00022692"/>
    </source>
</evidence>
<keyword evidence="2" id="KW-1003">Cell membrane</keyword>
<reference evidence="15" key="1">
    <citation type="submission" date="2016-10" db="EMBL/GenBank/DDBJ databases">
        <authorList>
            <person name="Varghese N."/>
            <person name="Submissions S."/>
        </authorList>
    </citation>
    <scope>NUCLEOTIDE SEQUENCE [LARGE SCALE GENOMIC DNA]</scope>
    <source>
        <strain evidence="15">MPL-11</strain>
    </source>
</reference>
<evidence type="ECO:0000256" key="2">
    <source>
        <dbReference type="ARBA" id="ARBA00022475"/>
    </source>
</evidence>
<proteinExistence type="inferred from homology"/>
<evidence type="ECO:0000256" key="3">
    <source>
        <dbReference type="ARBA" id="ARBA00022679"/>
    </source>
</evidence>
<feature type="transmembrane region" description="Helical" evidence="13">
    <location>
        <begin position="12"/>
        <end position="33"/>
    </location>
</feature>
<keyword evidence="4 13" id="KW-0812">Transmembrane</keyword>
<dbReference type="InterPro" id="IPR044021">
    <property type="entry name" value="CrtO"/>
</dbReference>
<evidence type="ECO:0000256" key="11">
    <source>
        <dbReference type="ARBA" id="ARBA00023667"/>
    </source>
</evidence>
<sequence>MQLIEFPMVWTIIIDSFAWAFFQISISFFTLSLPERYFQKQTFIYPARKWENEGQFWQTHFDIKNWAKIIPDGTRILKKGFYKKNLQQKEANYLETFILETKRAELTHWLSILPSVLFFLWNPVWLGWIMVIYALLFNVPIILVQRYNRPRFERVLNRKNTRQ</sequence>
<comment type="function">
    <text evidence="12">Catalyzes the acylation of glycosyl-4,4'-diaponeurosporenoate, i.e. the esterification of glucose at the C6'' position with the carboxyl group of the C(15) fatty acid 12-methyltetradecanoic acid, to yield staphyloxanthin. This is the last step in the biosynthesis of this orange pigment, present in most staphylococci strains.</text>
</comment>
<dbReference type="EMBL" id="FNJW01000008">
    <property type="protein sequence ID" value="SDQ22258.1"/>
    <property type="molecule type" value="Genomic_DNA"/>
</dbReference>
<evidence type="ECO:0000256" key="9">
    <source>
        <dbReference type="ARBA" id="ARBA00023588"/>
    </source>
</evidence>
<keyword evidence="5" id="KW-0732">Signal</keyword>
<dbReference type="GO" id="GO:0005886">
    <property type="term" value="C:plasma membrane"/>
    <property type="evidence" value="ECO:0007669"/>
    <property type="project" value="UniProtKB-SubCell"/>
</dbReference>
<protein>
    <recommendedName>
        <fullName evidence="11">Glycosyl-4,4'-diaponeurosporenoate acyltransferase</fullName>
    </recommendedName>
</protein>
<evidence type="ECO:0000256" key="12">
    <source>
        <dbReference type="ARBA" id="ARBA00025324"/>
    </source>
</evidence>
<accession>A0A1H0Z4E2</accession>
<dbReference type="RefSeq" id="WP_244885807.1">
    <property type="nucleotide sequence ID" value="NZ_FNJW01000008.1"/>
</dbReference>
<evidence type="ECO:0000256" key="8">
    <source>
        <dbReference type="ARBA" id="ARBA00023315"/>
    </source>
</evidence>
<dbReference type="AlphaFoldDB" id="A0A1H0Z4E2"/>
<dbReference type="Pfam" id="PF18927">
    <property type="entry name" value="CrtO"/>
    <property type="match status" value="1"/>
</dbReference>
<evidence type="ECO:0000256" key="5">
    <source>
        <dbReference type="ARBA" id="ARBA00022729"/>
    </source>
</evidence>
<evidence type="ECO:0000256" key="10">
    <source>
        <dbReference type="ARBA" id="ARBA00023603"/>
    </source>
</evidence>
<evidence type="ECO:0000256" key="1">
    <source>
        <dbReference type="ARBA" id="ARBA00004162"/>
    </source>
</evidence>
<evidence type="ECO:0000313" key="14">
    <source>
        <dbReference type="EMBL" id="SDQ22258.1"/>
    </source>
</evidence>